<evidence type="ECO:0000256" key="3">
    <source>
        <dbReference type="ARBA" id="ARBA00022777"/>
    </source>
</evidence>
<organism evidence="6">
    <name type="scientific">hydrothermal vent metagenome</name>
    <dbReference type="NCBI Taxonomy" id="652676"/>
    <lineage>
        <taxon>unclassified sequences</taxon>
        <taxon>metagenomes</taxon>
        <taxon>ecological metagenomes</taxon>
    </lineage>
</organism>
<reference evidence="6" key="1">
    <citation type="submission" date="2018-06" db="EMBL/GenBank/DDBJ databases">
        <authorList>
            <person name="Zhirakovskaya E."/>
        </authorList>
    </citation>
    <scope>NUCLEOTIDE SEQUENCE</scope>
</reference>
<dbReference type="GO" id="GO:0016301">
    <property type="term" value="F:kinase activity"/>
    <property type="evidence" value="ECO:0007669"/>
    <property type="project" value="UniProtKB-KW"/>
</dbReference>
<feature type="domain" description="Thiamin pyrophosphokinase thiamin-binding" evidence="5">
    <location>
        <begin position="151"/>
        <end position="214"/>
    </location>
</feature>
<dbReference type="InterPro" id="IPR053149">
    <property type="entry name" value="TPK"/>
</dbReference>
<proteinExistence type="predicted"/>
<dbReference type="InterPro" id="IPR036759">
    <property type="entry name" value="TPK_catalytic_sf"/>
</dbReference>
<accession>A0A3B0RTY6</accession>
<dbReference type="InterPro" id="IPR036371">
    <property type="entry name" value="TPK_B1-bd_sf"/>
</dbReference>
<dbReference type="GO" id="GO:0006772">
    <property type="term" value="P:thiamine metabolic process"/>
    <property type="evidence" value="ECO:0007669"/>
    <property type="project" value="InterPro"/>
</dbReference>
<dbReference type="EC" id="2.7.6.2" evidence="6"/>
<dbReference type="AlphaFoldDB" id="A0A3B0RTY6"/>
<dbReference type="SUPFAM" id="SSF63862">
    <property type="entry name" value="Thiamin pyrophosphokinase, substrate-binding domain"/>
    <property type="match status" value="1"/>
</dbReference>
<dbReference type="SMART" id="SM00983">
    <property type="entry name" value="TPK_B1_binding"/>
    <property type="match status" value="1"/>
</dbReference>
<evidence type="ECO:0000256" key="2">
    <source>
        <dbReference type="ARBA" id="ARBA00022741"/>
    </source>
</evidence>
<dbReference type="GO" id="GO:0005524">
    <property type="term" value="F:ATP binding"/>
    <property type="evidence" value="ECO:0007669"/>
    <property type="project" value="UniProtKB-KW"/>
</dbReference>
<protein>
    <submittedName>
        <fullName evidence="6">Thiamin pyrophosphokinase</fullName>
        <ecNumber evidence="6">2.7.6.2</ecNumber>
    </submittedName>
</protein>
<dbReference type="Pfam" id="PF04263">
    <property type="entry name" value="TPK_catalytic"/>
    <property type="match status" value="1"/>
</dbReference>
<keyword evidence="4" id="KW-0067">ATP-binding</keyword>
<dbReference type="InterPro" id="IPR006282">
    <property type="entry name" value="Thi_PPkinase"/>
</dbReference>
<dbReference type="CDD" id="cd07995">
    <property type="entry name" value="TPK"/>
    <property type="match status" value="1"/>
</dbReference>
<evidence type="ECO:0000256" key="4">
    <source>
        <dbReference type="ARBA" id="ARBA00022840"/>
    </source>
</evidence>
<name>A0A3B0RTY6_9ZZZZ</name>
<dbReference type="PANTHER" id="PTHR41299:SF1">
    <property type="entry name" value="THIAMINE PYROPHOSPHOKINASE"/>
    <property type="match status" value="1"/>
</dbReference>
<dbReference type="GO" id="GO:0004788">
    <property type="term" value="F:thiamine diphosphokinase activity"/>
    <property type="evidence" value="ECO:0007669"/>
    <property type="project" value="UniProtKB-EC"/>
</dbReference>
<evidence type="ECO:0000256" key="1">
    <source>
        <dbReference type="ARBA" id="ARBA00022679"/>
    </source>
</evidence>
<dbReference type="SUPFAM" id="SSF63999">
    <property type="entry name" value="Thiamin pyrophosphokinase, catalytic domain"/>
    <property type="match status" value="1"/>
</dbReference>
<keyword evidence="3 6" id="KW-0418">Kinase</keyword>
<dbReference type="NCBIfam" id="TIGR01378">
    <property type="entry name" value="thi_PPkinase"/>
    <property type="match status" value="1"/>
</dbReference>
<dbReference type="EMBL" id="UOEC01000035">
    <property type="protein sequence ID" value="VAV87993.1"/>
    <property type="molecule type" value="Genomic_DNA"/>
</dbReference>
<dbReference type="GO" id="GO:0030975">
    <property type="term" value="F:thiamine binding"/>
    <property type="evidence" value="ECO:0007669"/>
    <property type="project" value="InterPro"/>
</dbReference>
<dbReference type="InterPro" id="IPR007371">
    <property type="entry name" value="TPK_catalytic"/>
</dbReference>
<dbReference type="InterPro" id="IPR007373">
    <property type="entry name" value="Thiamin_PyroPKinase_B1-bd"/>
</dbReference>
<keyword evidence="2" id="KW-0547">Nucleotide-binding</keyword>
<dbReference type="PANTHER" id="PTHR41299">
    <property type="entry name" value="THIAMINE PYROPHOSPHOKINASE"/>
    <property type="match status" value="1"/>
</dbReference>
<evidence type="ECO:0000259" key="5">
    <source>
        <dbReference type="SMART" id="SM00983"/>
    </source>
</evidence>
<dbReference type="Gene3D" id="3.40.50.10240">
    <property type="entry name" value="Thiamin pyrophosphokinase, catalytic domain"/>
    <property type="match status" value="1"/>
</dbReference>
<dbReference type="GO" id="GO:0009229">
    <property type="term" value="P:thiamine diphosphate biosynthetic process"/>
    <property type="evidence" value="ECO:0007669"/>
    <property type="project" value="InterPro"/>
</dbReference>
<dbReference type="Pfam" id="PF04265">
    <property type="entry name" value="TPK_B1_binding"/>
    <property type="match status" value="1"/>
</dbReference>
<sequence>MDNSKQKCQQETMRKFVVLLNGELTITERLKNQIAGGHVVGVDGGMRHAEKLGVQPEFWIGDFDSSSKELQEKWADVQRLVHPVEKDQTDGDLALEFVLSGGAQEIVLVGGVGGQADHTVCHITQLIRLRQQNLTCFATSGIQEVWPLVAGSLQWDFPIGATVSLVGFSALKNLSLSGVKWPLTGRNVEFGSSLTMSNEVTDKVSGSLEQGFGVVFVKDIG</sequence>
<gene>
    <name evidence="6" type="ORF">MNBD_ALPHA08-2422</name>
</gene>
<evidence type="ECO:0000313" key="6">
    <source>
        <dbReference type="EMBL" id="VAV87993.1"/>
    </source>
</evidence>
<keyword evidence="1 6" id="KW-0808">Transferase</keyword>